<protein>
    <submittedName>
        <fullName evidence="1">Uncharacterized protein</fullName>
    </submittedName>
</protein>
<evidence type="ECO:0000313" key="2">
    <source>
        <dbReference type="Proteomes" id="UP000033423"/>
    </source>
</evidence>
<dbReference type="AlphaFoldDB" id="A0A0F3GR65"/>
<organism evidence="1 2">
    <name type="scientific">Candidatus Magnetobacterium bavaricum</name>
    <dbReference type="NCBI Taxonomy" id="29290"/>
    <lineage>
        <taxon>Bacteria</taxon>
        <taxon>Pseudomonadati</taxon>
        <taxon>Nitrospirota</taxon>
        <taxon>Thermodesulfovibrionia</taxon>
        <taxon>Thermodesulfovibrionales</taxon>
        <taxon>Candidatus Magnetobacteriaceae</taxon>
        <taxon>Candidatus Magnetobacterium</taxon>
    </lineage>
</organism>
<gene>
    <name evidence="1" type="ORF">MBAV_004588</name>
</gene>
<proteinExistence type="predicted"/>
<comment type="caution">
    <text evidence="1">The sequence shown here is derived from an EMBL/GenBank/DDBJ whole genome shotgun (WGS) entry which is preliminary data.</text>
</comment>
<dbReference type="EMBL" id="LACI01001984">
    <property type="protein sequence ID" value="KJU83218.1"/>
    <property type="molecule type" value="Genomic_DNA"/>
</dbReference>
<name>A0A0F3GR65_9BACT</name>
<feature type="non-terminal residue" evidence="1">
    <location>
        <position position="1"/>
    </location>
</feature>
<dbReference type="Proteomes" id="UP000033423">
    <property type="component" value="Unassembled WGS sequence"/>
</dbReference>
<accession>A0A0F3GR65</accession>
<keyword evidence="2" id="KW-1185">Reference proteome</keyword>
<sequence length="51" mass="5163">NTGTASYSNGTSVTLTATLLEAVHVQPVLVVTLTLSVPPEDGKPLLAGVMV</sequence>
<evidence type="ECO:0000313" key="1">
    <source>
        <dbReference type="EMBL" id="KJU83218.1"/>
    </source>
</evidence>
<reference evidence="1 2" key="1">
    <citation type="submission" date="2015-02" db="EMBL/GenBank/DDBJ databases">
        <title>Single-cell genomics of uncultivated deep-branching MTB reveals a conserved set of magnetosome genes.</title>
        <authorList>
            <person name="Kolinko S."/>
            <person name="Richter M."/>
            <person name="Glockner F.O."/>
            <person name="Brachmann A."/>
            <person name="Schuler D."/>
        </authorList>
    </citation>
    <scope>NUCLEOTIDE SEQUENCE [LARGE SCALE GENOMIC DNA]</scope>
    <source>
        <strain evidence="1">TM-1</strain>
    </source>
</reference>